<reference evidence="1 2" key="1">
    <citation type="submission" date="2017-06" db="EMBL/GenBank/DDBJ databases">
        <title>Comparative genomic analysis of Ambrosia Fusariam Clade fungi.</title>
        <authorList>
            <person name="Stajich J.E."/>
            <person name="Carrillo J."/>
            <person name="Kijimoto T."/>
            <person name="Eskalen A."/>
            <person name="O'Donnell K."/>
            <person name="Kasson M."/>
        </authorList>
    </citation>
    <scope>NUCLEOTIDE SEQUENCE [LARGE SCALE GENOMIC DNA]</scope>
    <source>
        <strain evidence="1 2">NRRL62584</strain>
    </source>
</reference>
<sequence length="149" mass="16480">MPRMTGLALHDSPAYQRYLEGEPGNPGTVKRWSGLRPFERDEQGRIILPMGERFCRMPHRGGDGMQLCSKNGLFSGYQNLKGHIRMTHKEVIAPAHKGASTQAEIDDATILTDFYSDYYTLLVARLTGADDGEGEIATPRKASGENVVI</sequence>
<dbReference type="Proteomes" id="UP000288168">
    <property type="component" value="Unassembled WGS sequence"/>
</dbReference>
<gene>
    <name evidence="1" type="ORF">CEP54_008152</name>
</gene>
<proteinExistence type="predicted"/>
<organism evidence="1 2">
    <name type="scientific">Fusarium duplospermum</name>
    <dbReference type="NCBI Taxonomy" id="1325734"/>
    <lineage>
        <taxon>Eukaryota</taxon>
        <taxon>Fungi</taxon>
        <taxon>Dikarya</taxon>
        <taxon>Ascomycota</taxon>
        <taxon>Pezizomycotina</taxon>
        <taxon>Sordariomycetes</taxon>
        <taxon>Hypocreomycetidae</taxon>
        <taxon>Hypocreales</taxon>
        <taxon>Nectriaceae</taxon>
        <taxon>Fusarium</taxon>
        <taxon>Fusarium solani species complex</taxon>
    </lineage>
</organism>
<dbReference type="EMBL" id="NKCI01000079">
    <property type="protein sequence ID" value="RSL57760.1"/>
    <property type="molecule type" value="Genomic_DNA"/>
</dbReference>
<dbReference type="OrthoDB" id="4732339at2759"/>
<comment type="caution">
    <text evidence="1">The sequence shown here is derived from an EMBL/GenBank/DDBJ whole genome shotgun (WGS) entry which is preliminary data.</text>
</comment>
<keyword evidence="2" id="KW-1185">Reference proteome</keyword>
<evidence type="ECO:0000313" key="1">
    <source>
        <dbReference type="EMBL" id="RSL57760.1"/>
    </source>
</evidence>
<accession>A0A428PXI4</accession>
<protein>
    <submittedName>
        <fullName evidence="1">Uncharacterized protein</fullName>
    </submittedName>
</protein>
<name>A0A428PXI4_9HYPO</name>
<dbReference type="AlphaFoldDB" id="A0A428PXI4"/>
<evidence type="ECO:0000313" key="2">
    <source>
        <dbReference type="Proteomes" id="UP000288168"/>
    </source>
</evidence>